<evidence type="ECO:0000313" key="2">
    <source>
        <dbReference type="Proteomes" id="UP000095038"/>
    </source>
</evidence>
<dbReference type="Proteomes" id="UP000095038">
    <property type="component" value="Unassembled WGS sequence"/>
</dbReference>
<dbReference type="AlphaFoldDB" id="A0A1D2V8R9"/>
<organism evidence="1 2">
    <name type="scientific">Ascoidea rubescens DSM 1968</name>
    <dbReference type="NCBI Taxonomy" id="1344418"/>
    <lineage>
        <taxon>Eukaryota</taxon>
        <taxon>Fungi</taxon>
        <taxon>Dikarya</taxon>
        <taxon>Ascomycota</taxon>
        <taxon>Saccharomycotina</taxon>
        <taxon>Saccharomycetes</taxon>
        <taxon>Ascoideaceae</taxon>
        <taxon>Ascoidea</taxon>
    </lineage>
</organism>
<evidence type="ECO:0000313" key="1">
    <source>
        <dbReference type="EMBL" id="ODV57907.1"/>
    </source>
</evidence>
<dbReference type="InParanoid" id="A0A1D2V8R9"/>
<protein>
    <submittedName>
        <fullName evidence="1">Uncharacterized protein</fullName>
    </submittedName>
</protein>
<name>A0A1D2V8R9_9ASCO</name>
<proteinExistence type="predicted"/>
<reference evidence="2" key="1">
    <citation type="submission" date="2016-05" db="EMBL/GenBank/DDBJ databases">
        <title>Comparative genomics of biotechnologically important yeasts.</title>
        <authorList>
            <consortium name="DOE Joint Genome Institute"/>
            <person name="Riley R."/>
            <person name="Haridas S."/>
            <person name="Wolfe K.H."/>
            <person name="Lopes M.R."/>
            <person name="Hittinger C.T."/>
            <person name="Goker M."/>
            <person name="Salamov A."/>
            <person name="Wisecaver J."/>
            <person name="Long T.M."/>
            <person name="Aerts A.L."/>
            <person name="Barry K."/>
            <person name="Choi C."/>
            <person name="Clum A."/>
            <person name="Coughlan A.Y."/>
            <person name="Deshpande S."/>
            <person name="Douglass A.P."/>
            <person name="Hanson S.J."/>
            <person name="Klenk H.-P."/>
            <person name="Labutti K."/>
            <person name="Lapidus A."/>
            <person name="Lindquist E."/>
            <person name="Lipzen A."/>
            <person name="Meier-Kolthoff J.P."/>
            <person name="Ohm R.A."/>
            <person name="Otillar R.P."/>
            <person name="Pangilinan J."/>
            <person name="Peng Y."/>
            <person name="Rokas A."/>
            <person name="Rosa C.A."/>
            <person name="Scheuner C."/>
            <person name="Sibirny A.A."/>
            <person name="Slot J.C."/>
            <person name="Stielow J.B."/>
            <person name="Sun H."/>
            <person name="Kurtzman C.P."/>
            <person name="Blackwell M."/>
            <person name="Grigoriev I.V."/>
            <person name="Jeffries T.W."/>
        </authorList>
    </citation>
    <scope>NUCLEOTIDE SEQUENCE [LARGE SCALE GENOMIC DNA]</scope>
    <source>
        <strain evidence="2">DSM 1968</strain>
    </source>
</reference>
<gene>
    <name evidence="1" type="ORF">ASCRUDRAFT_73036</name>
</gene>
<sequence length="106" mass="11980">MNSISRSILRLVLRLEPAIKDEENIDYNLQKDTSHPNISLFLLLPNPQNIAPPKVVTDLNDTEFSSTELEAPINALDPTVNQNTSSSAYFHVPNQPKLRLNHYLTI</sequence>
<dbReference type="GeneID" id="30965784"/>
<dbReference type="RefSeq" id="XP_020044214.1">
    <property type="nucleotide sequence ID" value="XM_020192148.1"/>
</dbReference>
<accession>A0A1D2V8R9</accession>
<dbReference type="EMBL" id="KV454498">
    <property type="protein sequence ID" value="ODV57907.1"/>
    <property type="molecule type" value="Genomic_DNA"/>
</dbReference>
<keyword evidence="2" id="KW-1185">Reference proteome</keyword>